<dbReference type="PANTHER" id="PTHR37423:SF2">
    <property type="entry name" value="MEMBRANE-BOUND LYTIC MUREIN TRANSGLYCOSYLASE C"/>
    <property type="match status" value="1"/>
</dbReference>
<gene>
    <name evidence="3" type="ORF">JGI23_00262</name>
</gene>
<dbReference type="Gene3D" id="1.10.530.10">
    <property type="match status" value="1"/>
</dbReference>
<evidence type="ECO:0000256" key="1">
    <source>
        <dbReference type="ARBA" id="ARBA00007734"/>
    </source>
</evidence>
<dbReference type="Pfam" id="PF01464">
    <property type="entry name" value="SLT"/>
    <property type="match status" value="1"/>
</dbReference>
<proteinExistence type="inferred from homology"/>
<evidence type="ECO:0000313" key="4">
    <source>
        <dbReference type="Proteomes" id="UP000199197"/>
    </source>
</evidence>
<organism evidence="3 4">
    <name type="scientific">Candidatus Chryseopegocella kryptomonas</name>
    <dbReference type="NCBI Taxonomy" id="1633643"/>
    <lineage>
        <taxon>Bacteria</taxon>
        <taxon>Pseudomonadati</taxon>
        <taxon>Candidatus Kryptoniota</taxon>
        <taxon>Candidatus Chryseopegocella</taxon>
    </lineage>
</organism>
<feature type="domain" description="Transglycosylase SLT" evidence="2">
    <location>
        <begin position="99"/>
        <end position="209"/>
    </location>
</feature>
<evidence type="ECO:0000313" key="3">
    <source>
        <dbReference type="EMBL" id="CUS97216.1"/>
    </source>
</evidence>
<dbReference type="CDD" id="cd13403">
    <property type="entry name" value="MLTF-like"/>
    <property type="match status" value="1"/>
</dbReference>
<keyword evidence="4" id="KW-1185">Reference proteome</keyword>
<dbReference type="Proteomes" id="UP000199197">
    <property type="component" value="Unassembled WGS sequence"/>
</dbReference>
<dbReference type="InterPro" id="IPR023346">
    <property type="entry name" value="Lysozyme-like_dom_sf"/>
</dbReference>
<accession>A0A0P1MP82</accession>
<evidence type="ECO:0000259" key="2">
    <source>
        <dbReference type="Pfam" id="PF01464"/>
    </source>
</evidence>
<dbReference type="EMBL" id="CZVW01000002">
    <property type="protein sequence ID" value="CUS97216.1"/>
    <property type="molecule type" value="Genomic_DNA"/>
</dbReference>
<protein>
    <submittedName>
        <fullName evidence="3">Transglycosylase SLT domain-containing protein</fullName>
    </submittedName>
</protein>
<name>A0A0P1MP82_9BACT</name>
<dbReference type="InterPro" id="IPR008258">
    <property type="entry name" value="Transglycosylase_SLT_dom_1"/>
</dbReference>
<dbReference type="AlphaFoldDB" id="A0A0P1MP82"/>
<dbReference type="PANTHER" id="PTHR37423">
    <property type="entry name" value="SOLUBLE LYTIC MUREIN TRANSGLYCOSYLASE-RELATED"/>
    <property type="match status" value="1"/>
</dbReference>
<dbReference type="SUPFAM" id="SSF53955">
    <property type="entry name" value="Lysozyme-like"/>
    <property type="match status" value="1"/>
</dbReference>
<sequence length="278" mass="31950">MLKFLFQNKSVKKASSRRRNYKRAGRKSLEAGHKIIVFLFSLSMALSCSGIHSKNSSPNLGGQALVVETSESNSSSEESNLDPSLRAEIPESIREYLPLIKKYSKIYGFDWRLIIAVIQQESSFRHDAVSPKGAYGLLQIMPETGEELVLTVSHIYDFRTPEQNIIAGIHYLWTQFNRFYTKGMDSVECLKLALAAYNAGPGRVLDAQQLALYLGEDPNKWESIKMTLPLLSAEYYTLHKYIWDSGRPRSGYFRNYRETLNYVEKIMQNYERYKKSIK</sequence>
<reference evidence="4" key="1">
    <citation type="submission" date="2015-11" db="EMBL/GenBank/DDBJ databases">
        <authorList>
            <person name="Varghese N."/>
        </authorList>
    </citation>
    <scope>NUCLEOTIDE SEQUENCE [LARGE SCALE GENOMIC DNA]</scope>
    <source>
        <strain evidence="4">JGI-23</strain>
    </source>
</reference>
<comment type="similarity">
    <text evidence="1">Belongs to the transglycosylase Slt family.</text>
</comment>